<dbReference type="Gene3D" id="3.30.470.20">
    <property type="entry name" value="ATP-grasp fold, B domain"/>
    <property type="match status" value="1"/>
</dbReference>
<dbReference type="GO" id="GO:0004485">
    <property type="term" value="F:methylcrotonoyl-CoA carboxylase activity"/>
    <property type="evidence" value="ECO:0007669"/>
    <property type="project" value="UniProtKB-EC"/>
</dbReference>
<organism evidence="12">
    <name type="scientific">hydrothermal vent metagenome</name>
    <dbReference type="NCBI Taxonomy" id="652676"/>
    <lineage>
        <taxon>unclassified sequences</taxon>
        <taxon>metagenomes</taxon>
        <taxon>ecological metagenomes</taxon>
    </lineage>
</organism>
<dbReference type="SUPFAM" id="SSF51246">
    <property type="entry name" value="Rudiment single hybrid motif"/>
    <property type="match status" value="1"/>
</dbReference>
<dbReference type="InterPro" id="IPR005482">
    <property type="entry name" value="Biotin_COase_C"/>
</dbReference>
<dbReference type="Pfam" id="PF00364">
    <property type="entry name" value="Biotin_lipoyl"/>
    <property type="match status" value="1"/>
</dbReference>
<keyword evidence="7" id="KW-0496">Mitochondrion</keyword>
<dbReference type="PANTHER" id="PTHR18866">
    <property type="entry name" value="CARBOXYLASE:PYRUVATE/ACETYL-COA/PROPIONYL-COA CARBOXYLASE"/>
    <property type="match status" value="1"/>
</dbReference>
<feature type="domain" description="Biotin carboxylation" evidence="11">
    <location>
        <begin position="1"/>
        <end position="450"/>
    </location>
</feature>
<dbReference type="CDD" id="cd06850">
    <property type="entry name" value="biotinyl_domain"/>
    <property type="match status" value="1"/>
</dbReference>
<dbReference type="FunFam" id="3.40.50.20:FF:000010">
    <property type="entry name" value="Propionyl-CoA carboxylase subunit alpha"/>
    <property type="match status" value="1"/>
</dbReference>
<dbReference type="FunFam" id="3.30.470.20:FF:000028">
    <property type="entry name" value="Methylcrotonoyl-CoA carboxylase subunit alpha, mitochondrial"/>
    <property type="match status" value="1"/>
</dbReference>
<dbReference type="FunFam" id="2.40.50.100:FF:000003">
    <property type="entry name" value="Acetyl-CoA carboxylase biotin carboxyl carrier protein"/>
    <property type="match status" value="1"/>
</dbReference>
<dbReference type="Pfam" id="PF02785">
    <property type="entry name" value="Biotin_carb_C"/>
    <property type="match status" value="1"/>
</dbReference>
<dbReference type="FunFam" id="3.30.1490.20:FF:000003">
    <property type="entry name" value="acetyl-CoA carboxylase isoform X1"/>
    <property type="match status" value="1"/>
</dbReference>
<dbReference type="PROSITE" id="PS00188">
    <property type="entry name" value="BIOTIN"/>
    <property type="match status" value="1"/>
</dbReference>
<dbReference type="InterPro" id="IPR011053">
    <property type="entry name" value="Single_hybrid_motif"/>
</dbReference>
<dbReference type="InterPro" id="IPR005479">
    <property type="entry name" value="CPAse_ATP-bd"/>
</dbReference>
<evidence type="ECO:0000256" key="6">
    <source>
        <dbReference type="ARBA" id="ARBA00022946"/>
    </source>
</evidence>
<dbReference type="Gene3D" id="3.30.700.40">
    <property type="match status" value="1"/>
</dbReference>
<name>A0A3B0S017_9ZZZZ</name>
<keyword evidence="8" id="KW-0092">Biotin</keyword>
<dbReference type="InterPro" id="IPR016185">
    <property type="entry name" value="PreATP-grasp_dom_sf"/>
</dbReference>
<evidence type="ECO:0000256" key="3">
    <source>
        <dbReference type="ARBA" id="ARBA00022598"/>
    </source>
</evidence>
<evidence type="ECO:0000259" key="11">
    <source>
        <dbReference type="PROSITE" id="PS50979"/>
    </source>
</evidence>
<evidence type="ECO:0000313" key="12">
    <source>
        <dbReference type="EMBL" id="VAV97579.1"/>
    </source>
</evidence>
<evidence type="ECO:0000259" key="10">
    <source>
        <dbReference type="PROSITE" id="PS50975"/>
    </source>
</evidence>
<evidence type="ECO:0000256" key="8">
    <source>
        <dbReference type="ARBA" id="ARBA00023267"/>
    </source>
</evidence>
<dbReference type="EMBL" id="UOEE01000246">
    <property type="protein sequence ID" value="VAV97579.1"/>
    <property type="molecule type" value="Genomic_DNA"/>
</dbReference>
<dbReference type="InterPro" id="IPR001882">
    <property type="entry name" value="Biotin_BS"/>
</dbReference>
<dbReference type="InterPro" id="IPR050856">
    <property type="entry name" value="Biotin_carboxylase_complex"/>
</dbReference>
<dbReference type="EC" id="6.4.1.4" evidence="12"/>
<dbReference type="SUPFAM" id="SSF56059">
    <property type="entry name" value="Glutathione synthetase ATP-binding domain-like"/>
    <property type="match status" value="1"/>
</dbReference>
<dbReference type="InterPro" id="IPR011764">
    <property type="entry name" value="Biotin_carboxylation_dom"/>
</dbReference>
<evidence type="ECO:0000256" key="5">
    <source>
        <dbReference type="ARBA" id="ARBA00022840"/>
    </source>
</evidence>
<dbReference type="GO" id="GO:0005759">
    <property type="term" value="C:mitochondrial matrix"/>
    <property type="evidence" value="ECO:0007669"/>
    <property type="project" value="UniProtKB-SubCell"/>
</dbReference>
<keyword evidence="5" id="KW-0067">ATP-binding</keyword>
<dbReference type="PROSITE" id="PS50975">
    <property type="entry name" value="ATP_GRASP"/>
    <property type="match status" value="1"/>
</dbReference>
<keyword evidence="6" id="KW-0809">Transit peptide</keyword>
<dbReference type="PROSITE" id="PS50979">
    <property type="entry name" value="BC"/>
    <property type="match status" value="1"/>
</dbReference>
<dbReference type="Pfam" id="PF02786">
    <property type="entry name" value="CPSase_L_D2"/>
    <property type="match status" value="1"/>
</dbReference>
<dbReference type="GO" id="GO:0005524">
    <property type="term" value="F:ATP binding"/>
    <property type="evidence" value="ECO:0007669"/>
    <property type="project" value="UniProtKB-KW"/>
</dbReference>
<evidence type="ECO:0000256" key="7">
    <source>
        <dbReference type="ARBA" id="ARBA00023128"/>
    </source>
</evidence>
<dbReference type="SUPFAM" id="SSF51230">
    <property type="entry name" value="Single hybrid motif"/>
    <property type="match status" value="1"/>
</dbReference>
<evidence type="ECO:0000256" key="4">
    <source>
        <dbReference type="ARBA" id="ARBA00022741"/>
    </source>
</evidence>
<feature type="domain" description="ATP-grasp" evidence="10">
    <location>
        <begin position="120"/>
        <end position="322"/>
    </location>
</feature>
<dbReference type="InterPro" id="IPR011761">
    <property type="entry name" value="ATP-grasp"/>
</dbReference>
<proteinExistence type="predicted"/>
<dbReference type="SMART" id="SM00878">
    <property type="entry name" value="Biotin_carb_C"/>
    <property type="match status" value="1"/>
</dbReference>
<evidence type="ECO:0000256" key="1">
    <source>
        <dbReference type="ARBA" id="ARBA00001953"/>
    </source>
</evidence>
<evidence type="ECO:0000256" key="2">
    <source>
        <dbReference type="ARBA" id="ARBA00004305"/>
    </source>
</evidence>
<dbReference type="PROSITE" id="PS50968">
    <property type="entry name" value="BIOTINYL_LIPOYL"/>
    <property type="match status" value="1"/>
</dbReference>
<dbReference type="GO" id="GO:0046872">
    <property type="term" value="F:metal ion binding"/>
    <property type="evidence" value="ECO:0007669"/>
    <property type="project" value="InterPro"/>
</dbReference>
<keyword evidence="4" id="KW-0547">Nucleotide-binding</keyword>
<dbReference type="InterPro" id="IPR000089">
    <property type="entry name" value="Biotin_lipoyl"/>
</dbReference>
<dbReference type="InterPro" id="IPR011054">
    <property type="entry name" value="Rudment_hybrid_motif"/>
</dbReference>
<dbReference type="PROSITE" id="PS00867">
    <property type="entry name" value="CPSASE_2"/>
    <property type="match status" value="1"/>
</dbReference>
<gene>
    <name evidence="12" type="ORF">MNBD_ALPHA06-2244</name>
</gene>
<dbReference type="Pfam" id="PF00289">
    <property type="entry name" value="Biotin_carb_N"/>
    <property type="match status" value="1"/>
</dbReference>
<dbReference type="Gene3D" id="2.40.50.100">
    <property type="match status" value="1"/>
</dbReference>
<sequence length="646" mass="69847">MFTSVLIANRGEIACRILETARTMGVRSIAVYSDADAGARHVRLADEAVCIGPSEAAKSYLDMERILAAAKQTGAEAIHPGYGFLSENPEFAEKCVDAGIIFIGPSAKSMRQMALKDQAKILMQAAGVPVTPGYHEENQDDQVLADAAAQIGFPVLIKAVAGGGGRGMRKVQTAKDFAEQLVSARREAAAFFGNDKVLIEKFIQNPRHIEVQVFGDQHGNVVHFYERDCSVQRRHQKVIEEAPAPGMSKPVRAAMCDAAIKAAKTVNYAGAGTVEFIVDGSGPLAVDAFWFMEMNTRLQVEHPVTEAITNTDLVKLQFEVAAGAVLPAQDSIKLSGHAIEARLYAEQPDKGFMPSTGKLHWFVGAKAADVRFDTGFAAGDRVSEFYDPMLAKIIVHRASRKSAIADLADTLQNFQSWPVRINARFLTQILRHTDFAQGRHDTGFIDKYLDEFLQSTPSPEQLAAHVGQAILRSNSTSNDPWAQTNGWRMNGQPVWVDRLQIAGEVMQIRIVQEASKQLVLVNGQPVAGLDGAWQQDLQQMPTGQRVLFLDGSAYEINTPDADADGTEQAALDTVLAPMPGKVLDVRTIQGASVTAGEVLLVMEAMKMEQALKAPRDGVVDKVLVSVGGQVSEGDVLVSLQGGDESS</sequence>
<dbReference type="PANTHER" id="PTHR18866:SF33">
    <property type="entry name" value="METHYLCROTONOYL-COA CARBOXYLASE SUBUNIT ALPHA, MITOCHONDRIAL-RELATED"/>
    <property type="match status" value="1"/>
</dbReference>
<keyword evidence="3 12" id="KW-0436">Ligase</keyword>
<accession>A0A3B0S017</accession>
<evidence type="ECO:0000259" key="9">
    <source>
        <dbReference type="PROSITE" id="PS50968"/>
    </source>
</evidence>
<protein>
    <submittedName>
        <fullName evidence="12">Methylcrotonyl-CoA carboxylase biotin-containing subunit</fullName>
        <ecNumber evidence="12">6.4.1.4</ecNumber>
    </submittedName>
</protein>
<comment type="cofactor">
    <cofactor evidence="1">
        <name>biotin</name>
        <dbReference type="ChEBI" id="CHEBI:57586"/>
    </cofactor>
</comment>
<dbReference type="SUPFAM" id="SSF52440">
    <property type="entry name" value="PreATP-grasp domain"/>
    <property type="match status" value="1"/>
</dbReference>
<dbReference type="InterPro" id="IPR005481">
    <property type="entry name" value="BC-like_N"/>
</dbReference>
<dbReference type="AlphaFoldDB" id="A0A3B0S017"/>
<feature type="domain" description="Lipoyl-binding" evidence="9">
    <location>
        <begin position="564"/>
        <end position="640"/>
    </location>
</feature>
<reference evidence="12" key="1">
    <citation type="submission" date="2018-06" db="EMBL/GenBank/DDBJ databases">
        <authorList>
            <person name="Zhirakovskaya E."/>
        </authorList>
    </citation>
    <scope>NUCLEOTIDE SEQUENCE</scope>
</reference>
<comment type="subcellular location">
    <subcellularLocation>
        <location evidence="2">Mitochondrion matrix</location>
    </subcellularLocation>
</comment>